<keyword evidence="4" id="KW-1185">Reference proteome</keyword>
<evidence type="ECO:0000256" key="1">
    <source>
        <dbReference type="SAM" id="MobiDB-lite"/>
    </source>
</evidence>
<dbReference type="RefSeq" id="WP_074537311.1">
    <property type="nucleotide sequence ID" value="NZ_FNBD01000001.1"/>
</dbReference>
<evidence type="ECO:0000256" key="2">
    <source>
        <dbReference type="SAM" id="Phobius"/>
    </source>
</evidence>
<keyword evidence="2" id="KW-1133">Transmembrane helix</keyword>
<feature type="transmembrane region" description="Helical" evidence="2">
    <location>
        <begin position="83"/>
        <end position="101"/>
    </location>
</feature>
<feature type="transmembrane region" description="Helical" evidence="2">
    <location>
        <begin position="58"/>
        <end position="77"/>
    </location>
</feature>
<evidence type="ECO:0000313" key="4">
    <source>
        <dbReference type="Proteomes" id="UP000182114"/>
    </source>
</evidence>
<protein>
    <submittedName>
        <fullName evidence="3">Uncharacterized protein</fullName>
    </submittedName>
</protein>
<keyword evidence="2" id="KW-0472">Membrane</keyword>
<name>A0A1G7DI48_9FLAO</name>
<accession>A0A1G7DI48</accession>
<proteinExistence type="predicted"/>
<organism evidence="3 4">
    <name type="scientific">Cellulophaga baltica</name>
    <dbReference type="NCBI Taxonomy" id="76594"/>
    <lineage>
        <taxon>Bacteria</taxon>
        <taxon>Pseudomonadati</taxon>
        <taxon>Bacteroidota</taxon>
        <taxon>Flavobacteriia</taxon>
        <taxon>Flavobacteriales</taxon>
        <taxon>Flavobacteriaceae</taxon>
        <taxon>Cellulophaga</taxon>
    </lineage>
</organism>
<keyword evidence="2" id="KW-0812">Transmembrane</keyword>
<dbReference type="EMBL" id="FNBD01000001">
    <property type="protein sequence ID" value="SDE51238.1"/>
    <property type="molecule type" value="Genomic_DNA"/>
</dbReference>
<evidence type="ECO:0000313" key="3">
    <source>
        <dbReference type="EMBL" id="SDE51238.1"/>
    </source>
</evidence>
<dbReference type="AlphaFoldDB" id="A0A1G7DI48"/>
<reference evidence="4" key="1">
    <citation type="submission" date="2016-10" db="EMBL/GenBank/DDBJ databases">
        <authorList>
            <person name="Varghese N."/>
            <person name="Submissions S."/>
        </authorList>
    </citation>
    <scope>NUCLEOTIDE SEQUENCE [LARGE SCALE GENOMIC DNA]</scope>
    <source>
        <strain evidence="4">DSM 24729</strain>
    </source>
</reference>
<dbReference type="eggNOG" id="ENOG50311DZ">
    <property type="taxonomic scope" value="Bacteria"/>
</dbReference>
<dbReference type="Proteomes" id="UP000182114">
    <property type="component" value="Unassembled WGS sequence"/>
</dbReference>
<sequence length="238" mass="27930">MKIKKRYGKHGGYLPHCVDRDITLRIKKEEANNPEYYIRVDDQFFILNEALGSDTNKYFGFLLYGLLLFITILRLAAGKEINFFISFIFFLIGSLSILYYYKHPKKELILDRMNGMITFPNYFYFKPFTMPFEDCLVAWSVKNSGVSPTAPRLSLLHPNGFTSTDVMGADILEDWCFMNWYMDKNRPLPPGTAFDEYRLQDFERRKAEGFPKPLFPGTFHTPERTPAQHRQRKEIGGW</sequence>
<feature type="region of interest" description="Disordered" evidence="1">
    <location>
        <begin position="213"/>
        <end position="238"/>
    </location>
</feature>
<gene>
    <name evidence="3" type="ORF">SAMN04487992_101588</name>
</gene>